<evidence type="ECO:0000256" key="4">
    <source>
        <dbReference type="ARBA" id="ARBA00023054"/>
    </source>
</evidence>
<evidence type="ECO:0000256" key="6">
    <source>
        <dbReference type="SAM" id="Coils"/>
    </source>
</evidence>
<dbReference type="EMBL" id="JBHUFC010000006">
    <property type="protein sequence ID" value="MFD1788683.1"/>
    <property type="molecule type" value="Genomic_DNA"/>
</dbReference>
<dbReference type="Proteomes" id="UP001597283">
    <property type="component" value="Unassembled WGS sequence"/>
</dbReference>
<comment type="function">
    <text evidence="1">Involved in DNA recombination.</text>
</comment>
<dbReference type="PANTHER" id="PTHR30563:SF0">
    <property type="entry name" value="DNA RECOMBINATION PROTEIN RMUC"/>
    <property type="match status" value="1"/>
</dbReference>
<protein>
    <recommendedName>
        <fullName evidence="3">DNA recombination protein RmuC homolog</fullName>
    </recommendedName>
</protein>
<dbReference type="RefSeq" id="WP_380941069.1">
    <property type="nucleotide sequence ID" value="NZ_JBHUFC010000006.1"/>
</dbReference>
<dbReference type="Pfam" id="PF02646">
    <property type="entry name" value="RmuC"/>
    <property type="match status" value="1"/>
</dbReference>
<name>A0ABW4NFH7_9SPHN</name>
<comment type="similarity">
    <text evidence="2">Belongs to the RmuC family.</text>
</comment>
<proteinExistence type="inferred from homology"/>
<dbReference type="PANTHER" id="PTHR30563">
    <property type="entry name" value="DNA RECOMBINATION PROTEIN RMUC"/>
    <property type="match status" value="1"/>
</dbReference>
<keyword evidence="8" id="KW-1185">Reference proteome</keyword>
<dbReference type="InterPro" id="IPR003798">
    <property type="entry name" value="DNA_recombination_RmuC"/>
</dbReference>
<reference evidence="8" key="1">
    <citation type="journal article" date="2019" name="Int. J. Syst. Evol. Microbiol.">
        <title>The Global Catalogue of Microorganisms (GCM) 10K type strain sequencing project: providing services to taxonomists for standard genome sequencing and annotation.</title>
        <authorList>
            <consortium name="The Broad Institute Genomics Platform"/>
            <consortium name="The Broad Institute Genome Sequencing Center for Infectious Disease"/>
            <person name="Wu L."/>
            <person name="Ma J."/>
        </authorList>
    </citation>
    <scope>NUCLEOTIDE SEQUENCE [LARGE SCALE GENOMIC DNA]</scope>
    <source>
        <strain evidence="8">Q85</strain>
    </source>
</reference>
<evidence type="ECO:0000256" key="3">
    <source>
        <dbReference type="ARBA" id="ARBA00021840"/>
    </source>
</evidence>
<evidence type="ECO:0000313" key="7">
    <source>
        <dbReference type="EMBL" id="MFD1788683.1"/>
    </source>
</evidence>
<sequence>MDSTAFLLIVLALLIGVGVGSLLGSRGVATVRAERDAREAEFKRAISELAVASERVRDMPELREALEVTTEERDRARLECVELRTKAAAFESRFAEFKADREAMAAQFRELGAKVLDTAQENFLKRADARFGQAGEANEAKIKALLAPVETTLKRYEEGLHRVEKERVDSYAGLREAVEQVRAGQGQVRDETAKLVNALRTSPKARGRWGEQSLRNVLEQAGLSPFADFQQEVVVGTDDGVLRPDVIVRLPGGRKLVIDAKCSLNAFLDASDAIDDETRTRAMNAHAASVRNHAQQLGSKSYWDKFGDAADYVVMYIPGEHFLFAALEQDPRLWEWAIERRVLLATPTNLVAIAKTIANIWRQEKLIDDARAVDALGKELHERLATAATHLKRVGGGLNSAVDNYNKFVASFEGRVLVSARRFRDLSVGTGAKEIEGVDTVDSLARQTAVDVAMLPIADLQPTAEVGATEKEAAE</sequence>
<evidence type="ECO:0000313" key="8">
    <source>
        <dbReference type="Proteomes" id="UP001597283"/>
    </source>
</evidence>
<organism evidence="7 8">
    <name type="scientific">Sphingomonas floccifaciens</name>
    <dbReference type="NCBI Taxonomy" id="1844115"/>
    <lineage>
        <taxon>Bacteria</taxon>
        <taxon>Pseudomonadati</taxon>
        <taxon>Pseudomonadota</taxon>
        <taxon>Alphaproteobacteria</taxon>
        <taxon>Sphingomonadales</taxon>
        <taxon>Sphingomonadaceae</taxon>
        <taxon>Sphingomonas</taxon>
    </lineage>
</organism>
<evidence type="ECO:0000256" key="1">
    <source>
        <dbReference type="ARBA" id="ARBA00003416"/>
    </source>
</evidence>
<keyword evidence="5" id="KW-0233">DNA recombination</keyword>
<comment type="caution">
    <text evidence="7">The sequence shown here is derived from an EMBL/GenBank/DDBJ whole genome shotgun (WGS) entry which is preliminary data.</text>
</comment>
<feature type="coiled-coil region" evidence="6">
    <location>
        <begin position="59"/>
        <end position="86"/>
    </location>
</feature>
<keyword evidence="4 6" id="KW-0175">Coiled coil</keyword>
<evidence type="ECO:0000256" key="5">
    <source>
        <dbReference type="ARBA" id="ARBA00023172"/>
    </source>
</evidence>
<accession>A0ABW4NFH7</accession>
<gene>
    <name evidence="7" type="primary">rmuC</name>
    <name evidence="7" type="ORF">ACFSC3_14030</name>
</gene>
<evidence type="ECO:0000256" key="2">
    <source>
        <dbReference type="ARBA" id="ARBA00009840"/>
    </source>
</evidence>